<protein>
    <recommendedName>
        <fullName evidence="5">CPBP family intramembrane metalloprotease</fullName>
    </recommendedName>
</protein>
<accession>A0A2M8NZE1</accession>
<dbReference type="Proteomes" id="UP000228921">
    <property type="component" value="Unassembled WGS sequence"/>
</dbReference>
<sequence>MSTPEPTETPKPSDSLPLPEQPAWMKAIPPPEPEIAPLSVPKAPNSALENQVDERIAEAVAEDADSPFEEEDFEADEEADELDESERLLTFDPLFIYGIALVVTVLGLGGMPLETRLTLVWTALSLLGVLAILVDEIDVPRPTVRDLAIGMGYAALVGIPLLVIGNPQLRRIAADLFSGMSATSVFLLLIFAMPAAETLFFRGVFLASRGLLMSALAGGVWSCLLLLAGLNVTAYPFVALVIGAALIALNFLYSYLAAVYNLFSAWACQIAMNALLLWLPSLL</sequence>
<keyword evidence="2" id="KW-0812">Transmembrane</keyword>
<evidence type="ECO:0000256" key="2">
    <source>
        <dbReference type="SAM" id="Phobius"/>
    </source>
</evidence>
<comment type="caution">
    <text evidence="3">The sequence shown here is derived from an EMBL/GenBank/DDBJ whole genome shotgun (WGS) entry which is preliminary data.</text>
</comment>
<feature type="transmembrane region" description="Helical" evidence="2">
    <location>
        <begin position="94"/>
        <end position="113"/>
    </location>
</feature>
<name>A0A2M8NZE1_9CHLR</name>
<evidence type="ECO:0000256" key="1">
    <source>
        <dbReference type="SAM" id="MobiDB-lite"/>
    </source>
</evidence>
<proteinExistence type="predicted"/>
<dbReference type="EMBL" id="PGTK01000007">
    <property type="protein sequence ID" value="PJF30677.1"/>
    <property type="molecule type" value="Genomic_DNA"/>
</dbReference>
<dbReference type="AlphaFoldDB" id="A0A2M8NZE1"/>
<evidence type="ECO:0000313" key="4">
    <source>
        <dbReference type="Proteomes" id="UP000228921"/>
    </source>
</evidence>
<feature type="transmembrane region" description="Helical" evidence="2">
    <location>
        <begin position="260"/>
        <end position="279"/>
    </location>
</feature>
<reference evidence="3 4" key="1">
    <citation type="submission" date="2017-11" db="EMBL/GenBank/DDBJ databases">
        <title>Evolution of Phototrophy in the Chloroflexi Phylum Driven by Horizontal Gene Transfer.</title>
        <authorList>
            <person name="Ward L.M."/>
            <person name="Hemp J."/>
            <person name="Shih P.M."/>
            <person name="Mcglynn S.E."/>
            <person name="Fischer W."/>
        </authorList>
    </citation>
    <scope>NUCLEOTIDE SEQUENCE [LARGE SCALE GENOMIC DNA]</scope>
    <source>
        <strain evidence="3">CP2_2F</strain>
    </source>
</reference>
<evidence type="ECO:0008006" key="5">
    <source>
        <dbReference type="Google" id="ProtNLM"/>
    </source>
</evidence>
<feature type="transmembrane region" description="Helical" evidence="2">
    <location>
        <begin position="147"/>
        <end position="166"/>
    </location>
</feature>
<keyword evidence="2" id="KW-1133">Transmembrane helix</keyword>
<gene>
    <name evidence="3" type="ORF">CUN51_06745</name>
</gene>
<feature type="transmembrane region" description="Helical" evidence="2">
    <location>
        <begin position="204"/>
        <end position="228"/>
    </location>
</feature>
<feature type="region of interest" description="Disordered" evidence="1">
    <location>
        <begin position="1"/>
        <end position="50"/>
    </location>
</feature>
<feature type="transmembrane region" description="Helical" evidence="2">
    <location>
        <begin position="234"/>
        <end position="253"/>
    </location>
</feature>
<feature type="transmembrane region" description="Helical" evidence="2">
    <location>
        <begin position="119"/>
        <end position="135"/>
    </location>
</feature>
<organism evidence="3 4">
    <name type="scientific">Candidatus Thermofonsia Clade 1 bacterium</name>
    <dbReference type="NCBI Taxonomy" id="2364210"/>
    <lineage>
        <taxon>Bacteria</taxon>
        <taxon>Bacillati</taxon>
        <taxon>Chloroflexota</taxon>
        <taxon>Candidatus Thermofontia</taxon>
        <taxon>Candidatus Thermofonsia Clade 1</taxon>
    </lineage>
</organism>
<keyword evidence="2" id="KW-0472">Membrane</keyword>
<feature type="transmembrane region" description="Helical" evidence="2">
    <location>
        <begin position="172"/>
        <end position="192"/>
    </location>
</feature>
<evidence type="ECO:0000313" key="3">
    <source>
        <dbReference type="EMBL" id="PJF30677.1"/>
    </source>
</evidence>